<evidence type="ECO:0000256" key="1">
    <source>
        <dbReference type="ARBA" id="ARBA00022679"/>
    </source>
</evidence>
<organism evidence="4">
    <name type="scientific">hydrothermal vent metagenome</name>
    <dbReference type="NCBI Taxonomy" id="652676"/>
    <lineage>
        <taxon>unclassified sequences</taxon>
        <taxon>metagenomes</taxon>
        <taxon>ecological metagenomes</taxon>
    </lineage>
</organism>
<dbReference type="SUPFAM" id="SSF53756">
    <property type="entry name" value="UDP-Glycosyltransferase/glycogen phosphorylase"/>
    <property type="match status" value="1"/>
</dbReference>
<reference evidence="4" key="1">
    <citation type="submission" date="2018-06" db="EMBL/GenBank/DDBJ databases">
        <authorList>
            <person name="Zhirakovskaya E."/>
        </authorList>
    </citation>
    <scope>NUCLEOTIDE SEQUENCE</scope>
</reference>
<keyword evidence="1" id="KW-0808">Transferase</keyword>
<feature type="transmembrane region" description="Helical" evidence="2">
    <location>
        <begin position="12"/>
        <end position="28"/>
    </location>
</feature>
<dbReference type="GO" id="GO:0016757">
    <property type="term" value="F:glycosyltransferase activity"/>
    <property type="evidence" value="ECO:0007669"/>
    <property type="project" value="TreeGrafter"/>
</dbReference>
<dbReference type="PANTHER" id="PTHR46401:SF2">
    <property type="entry name" value="GLYCOSYLTRANSFERASE WBBK-RELATED"/>
    <property type="match status" value="1"/>
</dbReference>
<dbReference type="Gene3D" id="3.40.50.2000">
    <property type="entry name" value="Glycogen Phosphorylase B"/>
    <property type="match status" value="2"/>
</dbReference>
<dbReference type="AlphaFoldDB" id="A0A3B1CM40"/>
<evidence type="ECO:0000313" key="4">
    <source>
        <dbReference type="EMBL" id="VAX23700.1"/>
    </source>
</evidence>
<proteinExistence type="predicted"/>
<evidence type="ECO:0000256" key="2">
    <source>
        <dbReference type="SAM" id="Phobius"/>
    </source>
</evidence>
<name>A0A3B1CM40_9ZZZZ</name>
<sequence length="336" mass="38681">MHRNVSLRAVKYITYGILCIYYYFRILKKGDYDVIYANNSVVALAFLFLKPFIKTPIVIRYTDFLSSFLYEDKLYPKFFVDLLKFYEYRIARIFDRVYVITEKMKNELSDIGNVKREKILVTLDGVDDVNFDPKKIGNDTRIEKRIELNIPKTSSLAIFHGTIEPHHGEYILADIINMVTESVDNIYFLLIGAGKGYESIKNNLANNDRVRLLDFVDYVEIPKYIAASDVGMVPYPKNHSMDLVFTLKFLEYLSMGVPCVLFDLESVKTAFGMHEFVKISKTVEEFRDNIVDLARIGKQERAVELIQSTFTWNKVGLVLKGDIVELLSTSGKASAN</sequence>
<feature type="domain" description="Glycosyltransferase subfamily 4-like N-terminal" evidence="3">
    <location>
        <begin position="13"/>
        <end position="127"/>
    </location>
</feature>
<evidence type="ECO:0000259" key="3">
    <source>
        <dbReference type="Pfam" id="PF13439"/>
    </source>
</evidence>
<feature type="transmembrane region" description="Helical" evidence="2">
    <location>
        <begin position="34"/>
        <end position="53"/>
    </location>
</feature>
<gene>
    <name evidence="4" type="ORF">MNBD_NITROSPINAE02-1760</name>
</gene>
<dbReference type="Pfam" id="PF13692">
    <property type="entry name" value="Glyco_trans_1_4"/>
    <property type="match status" value="1"/>
</dbReference>
<dbReference type="InterPro" id="IPR028098">
    <property type="entry name" value="Glyco_trans_4-like_N"/>
</dbReference>
<keyword evidence="2" id="KW-0812">Transmembrane</keyword>
<accession>A0A3B1CM40</accession>
<protein>
    <recommendedName>
        <fullName evidence="3">Glycosyltransferase subfamily 4-like N-terminal domain-containing protein</fullName>
    </recommendedName>
</protein>
<dbReference type="Pfam" id="PF13439">
    <property type="entry name" value="Glyco_transf_4"/>
    <property type="match status" value="1"/>
</dbReference>
<keyword evidence="2" id="KW-1133">Transmembrane helix</keyword>
<keyword evidence="2" id="KW-0472">Membrane</keyword>
<dbReference type="PANTHER" id="PTHR46401">
    <property type="entry name" value="GLYCOSYLTRANSFERASE WBBK-RELATED"/>
    <property type="match status" value="1"/>
</dbReference>
<dbReference type="EMBL" id="UOGE01000089">
    <property type="protein sequence ID" value="VAX23700.1"/>
    <property type="molecule type" value="Genomic_DNA"/>
</dbReference>